<evidence type="ECO:0000313" key="4">
    <source>
        <dbReference type="EMBL" id="GAA3869171.1"/>
    </source>
</evidence>
<dbReference type="InterPro" id="IPR005913">
    <property type="entry name" value="dTDP_dehydrorham_reduct"/>
</dbReference>
<reference evidence="5" key="1">
    <citation type="journal article" date="2019" name="Int. J. Syst. Evol. Microbiol.">
        <title>The Global Catalogue of Microorganisms (GCM) 10K type strain sequencing project: providing services to taxonomists for standard genome sequencing and annotation.</title>
        <authorList>
            <consortium name="The Broad Institute Genomics Platform"/>
            <consortium name="The Broad Institute Genome Sequencing Center for Infectious Disease"/>
            <person name="Wu L."/>
            <person name="Ma J."/>
        </authorList>
    </citation>
    <scope>NUCLEOTIDE SEQUENCE [LARGE SCALE GENOMIC DNA]</scope>
    <source>
        <strain evidence="5">JCM 17021</strain>
    </source>
</reference>
<keyword evidence="2" id="KW-0521">NADP</keyword>
<evidence type="ECO:0000313" key="5">
    <source>
        <dbReference type="Proteomes" id="UP001501803"/>
    </source>
</evidence>
<protein>
    <recommendedName>
        <fullName evidence="2">dTDP-4-dehydrorhamnose reductase</fullName>
        <ecNumber evidence="2">1.1.1.133</ecNumber>
    </recommendedName>
</protein>
<dbReference type="EMBL" id="BAABCN010000002">
    <property type="protein sequence ID" value="GAA3869171.1"/>
    <property type="molecule type" value="Genomic_DNA"/>
</dbReference>
<name>A0ABP7K8H6_9MICO</name>
<keyword evidence="2" id="KW-0560">Oxidoreductase</keyword>
<dbReference type="PANTHER" id="PTHR10491">
    <property type="entry name" value="DTDP-4-DEHYDRORHAMNOSE REDUCTASE"/>
    <property type="match status" value="1"/>
</dbReference>
<gene>
    <name evidence="4" type="primary">rfbD_1</name>
    <name evidence="4" type="ORF">GCM10022381_10630</name>
</gene>
<dbReference type="Proteomes" id="UP001501803">
    <property type="component" value="Unassembled WGS sequence"/>
</dbReference>
<dbReference type="PANTHER" id="PTHR10491:SF4">
    <property type="entry name" value="METHIONINE ADENOSYLTRANSFERASE 2 SUBUNIT BETA"/>
    <property type="match status" value="1"/>
</dbReference>
<dbReference type="Gene3D" id="3.40.50.720">
    <property type="entry name" value="NAD(P)-binding Rossmann-like Domain"/>
    <property type="match status" value="1"/>
</dbReference>
<evidence type="ECO:0000256" key="2">
    <source>
        <dbReference type="RuleBase" id="RU364082"/>
    </source>
</evidence>
<dbReference type="SUPFAM" id="SSF51735">
    <property type="entry name" value="NAD(P)-binding Rossmann-fold domains"/>
    <property type="match status" value="1"/>
</dbReference>
<dbReference type="InterPro" id="IPR029903">
    <property type="entry name" value="RmlD-like-bd"/>
</dbReference>
<keyword evidence="5" id="KW-1185">Reference proteome</keyword>
<feature type="domain" description="RmlD-like substrate binding" evidence="3">
    <location>
        <begin position="13"/>
        <end position="279"/>
    </location>
</feature>
<proteinExistence type="inferred from homology"/>
<dbReference type="Pfam" id="PF04321">
    <property type="entry name" value="RmlD_sub_bind"/>
    <property type="match status" value="1"/>
</dbReference>
<evidence type="ECO:0000256" key="1">
    <source>
        <dbReference type="ARBA" id="ARBA00010944"/>
    </source>
</evidence>
<accession>A0ABP7K8H6</accession>
<dbReference type="RefSeq" id="WP_345063046.1">
    <property type="nucleotide sequence ID" value="NZ_BAABCN010000002.1"/>
</dbReference>
<dbReference type="InterPro" id="IPR036291">
    <property type="entry name" value="NAD(P)-bd_dom_sf"/>
</dbReference>
<sequence length="293" mass="31500">MHDATLEWPLVAATGMTGMIGRRAKELFPELGWDSLGVDITDQSAVDAAVASTRASVIINLAAYTDVSGARQQHDDIDAPCFRINVDGARNLAAACARSGKHFVQVSTDYVFEGDRAGPYLESDDGDARSDWYGVTKSLAEGLIKQSDGGWAIARLSFPYQQHSQRKTDIVRRIGAQLKTGSISAMFSDQIITPTFSDDAVGTLAHIARTRAQGVFHAVGPEWLSPHQVATRVAESLGLDAATVPSGSLKSYVNAGGRPFPQTLRMSSEATKSLLNQPTHTLSEALRLPGWVF</sequence>
<dbReference type="EC" id="1.1.1.133" evidence="2"/>
<comment type="pathway">
    <text evidence="2">Carbohydrate biosynthesis; dTDP-L-rhamnose biosynthesis.</text>
</comment>
<comment type="function">
    <text evidence="2">Catalyzes the reduction of dTDP-6-deoxy-L-lyxo-4-hexulose to yield dTDP-L-rhamnose.</text>
</comment>
<comment type="similarity">
    <text evidence="1 2">Belongs to the dTDP-4-dehydrorhamnose reductase family.</text>
</comment>
<evidence type="ECO:0000259" key="3">
    <source>
        <dbReference type="Pfam" id="PF04321"/>
    </source>
</evidence>
<organism evidence="4 5">
    <name type="scientific">Leifsonia kafniensis</name>
    <dbReference type="NCBI Taxonomy" id="475957"/>
    <lineage>
        <taxon>Bacteria</taxon>
        <taxon>Bacillati</taxon>
        <taxon>Actinomycetota</taxon>
        <taxon>Actinomycetes</taxon>
        <taxon>Micrococcales</taxon>
        <taxon>Microbacteriaceae</taxon>
        <taxon>Leifsonia</taxon>
    </lineage>
</organism>
<comment type="caution">
    <text evidence="4">The sequence shown here is derived from an EMBL/GenBank/DDBJ whole genome shotgun (WGS) entry which is preliminary data.</text>
</comment>